<keyword evidence="1" id="KW-0805">Transcription regulation</keyword>
<dbReference type="PANTHER" id="PTHR33204">
    <property type="entry name" value="TRANSCRIPTIONAL REGULATOR, MARR FAMILY"/>
    <property type="match status" value="1"/>
</dbReference>
<dbReference type="SUPFAM" id="SSF46785">
    <property type="entry name" value="Winged helix' DNA-binding domain"/>
    <property type="match status" value="1"/>
</dbReference>
<dbReference type="PROSITE" id="PS51118">
    <property type="entry name" value="HTH_HXLR"/>
    <property type="match status" value="1"/>
</dbReference>
<evidence type="ECO:0000256" key="2">
    <source>
        <dbReference type="ARBA" id="ARBA00023125"/>
    </source>
</evidence>
<protein>
    <submittedName>
        <fullName evidence="5">HxlR family transcriptional regulator</fullName>
    </submittedName>
</protein>
<evidence type="ECO:0000256" key="3">
    <source>
        <dbReference type="ARBA" id="ARBA00023163"/>
    </source>
</evidence>
<dbReference type="STRING" id="714315.GCA_000516535_01701"/>
<proteinExistence type="predicted"/>
<dbReference type="EMBL" id="AP019822">
    <property type="protein sequence ID" value="BBM36749.1"/>
    <property type="molecule type" value="Genomic_DNA"/>
</dbReference>
<name>A0A510JBP9_9FUSO</name>
<dbReference type="Pfam" id="PF01638">
    <property type="entry name" value="HxlR"/>
    <property type="match status" value="1"/>
</dbReference>
<dbReference type="GO" id="GO:0003677">
    <property type="term" value="F:DNA binding"/>
    <property type="evidence" value="ECO:0007669"/>
    <property type="project" value="UniProtKB-KW"/>
</dbReference>
<dbReference type="RefSeq" id="WP_146966535.1">
    <property type="nucleotide sequence ID" value="NZ_AP019822.1"/>
</dbReference>
<dbReference type="InterPro" id="IPR036388">
    <property type="entry name" value="WH-like_DNA-bd_sf"/>
</dbReference>
<dbReference type="Proteomes" id="UP000321606">
    <property type="component" value="Chromosome"/>
</dbReference>
<evidence type="ECO:0000259" key="4">
    <source>
        <dbReference type="PROSITE" id="PS51118"/>
    </source>
</evidence>
<feature type="domain" description="HTH hxlR-type" evidence="4">
    <location>
        <begin position="11"/>
        <end position="109"/>
    </location>
</feature>
<evidence type="ECO:0000256" key="1">
    <source>
        <dbReference type="ARBA" id="ARBA00023015"/>
    </source>
</evidence>
<sequence length="116" mass="13823">MKLNKNKLPNCYVETTLTLISNKWKVLIIKELFEGIKRFGELKKSLNNISHKVLTYNLREMEEDRLIMRKVYPEIPPKVEYMLTDTGKSLYIILGEMRKWGKEYTEKIIIKKGDEK</sequence>
<evidence type="ECO:0000313" key="5">
    <source>
        <dbReference type="EMBL" id="BBM36749.1"/>
    </source>
</evidence>
<keyword evidence="3" id="KW-0804">Transcription</keyword>
<reference evidence="5 6" key="1">
    <citation type="submission" date="2019-07" db="EMBL/GenBank/DDBJ databases">
        <title>Complete Genome Sequence of Leptotrichia goodfellowii Strain JCM 16774.</title>
        <authorList>
            <person name="Watanabe S."/>
            <person name="Cui L."/>
        </authorList>
    </citation>
    <scope>NUCLEOTIDE SEQUENCE [LARGE SCALE GENOMIC DNA]</scope>
    <source>
        <strain evidence="5 6">JCM16774</strain>
    </source>
</reference>
<organism evidence="5 6">
    <name type="scientific">Pseudoleptotrichia goodfellowii</name>
    <dbReference type="NCBI Taxonomy" id="157692"/>
    <lineage>
        <taxon>Bacteria</taxon>
        <taxon>Fusobacteriati</taxon>
        <taxon>Fusobacteriota</taxon>
        <taxon>Fusobacteriia</taxon>
        <taxon>Fusobacteriales</taxon>
        <taxon>Leptotrichiaceae</taxon>
        <taxon>Pseudoleptotrichia</taxon>
    </lineage>
</organism>
<keyword evidence="2" id="KW-0238">DNA-binding</keyword>
<evidence type="ECO:0000313" key="6">
    <source>
        <dbReference type="Proteomes" id="UP000321606"/>
    </source>
</evidence>
<dbReference type="KEGG" id="lgo:JCM16774_1694"/>
<gene>
    <name evidence="5" type="ORF">JCM16774_1694</name>
</gene>
<dbReference type="AlphaFoldDB" id="A0A510JBP9"/>
<dbReference type="InterPro" id="IPR036390">
    <property type="entry name" value="WH_DNA-bd_sf"/>
</dbReference>
<dbReference type="Gene3D" id="1.10.10.10">
    <property type="entry name" value="Winged helix-like DNA-binding domain superfamily/Winged helix DNA-binding domain"/>
    <property type="match status" value="1"/>
</dbReference>
<accession>A0A510JBP9</accession>
<dbReference type="PANTHER" id="PTHR33204:SF37">
    <property type="entry name" value="HTH-TYPE TRANSCRIPTIONAL REGULATOR YODB"/>
    <property type="match status" value="1"/>
</dbReference>
<dbReference type="InterPro" id="IPR002577">
    <property type="entry name" value="HTH_HxlR"/>
</dbReference>